<gene>
    <name evidence="1" type="ORF">H4O21_04155</name>
</gene>
<reference evidence="1 2" key="1">
    <citation type="submission" date="2020-08" db="EMBL/GenBank/DDBJ databases">
        <title>Oceanospirillum sp. nov. isolated from marine sediment.</title>
        <authorList>
            <person name="Ji X."/>
        </authorList>
    </citation>
    <scope>NUCLEOTIDE SEQUENCE [LARGE SCALE GENOMIC DNA]</scope>
    <source>
        <strain evidence="1 2">D5</strain>
    </source>
</reference>
<evidence type="ECO:0000313" key="1">
    <source>
        <dbReference type="EMBL" id="MBB1485804.1"/>
    </source>
</evidence>
<keyword evidence="2" id="KW-1185">Reference proteome</keyword>
<sequence>MGAKPREHDGGTLSLSQACYHAVYAYPGKVAAVASQAGINPGTLANKLNANVESHKLTADEAVLIGRITRDNRILNALCFEMDAVWHWLEEVKDAPGDLDVLSQGASVLDASNQSIQELITALEDGRVDRQEARRINATVMEAQRQLTVLRRLSERFMD</sequence>
<protein>
    <submittedName>
        <fullName evidence="1">Phage regulatory CII family protein</fullName>
    </submittedName>
</protein>
<dbReference type="GO" id="GO:0003677">
    <property type="term" value="F:DNA binding"/>
    <property type="evidence" value="ECO:0007669"/>
    <property type="project" value="InterPro"/>
</dbReference>
<proteinExistence type="predicted"/>
<evidence type="ECO:0000313" key="2">
    <source>
        <dbReference type="Proteomes" id="UP000565262"/>
    </source>
</evidence>
<dbReference type="EMBL" id="JACJFM010000004">
    <property type="protein sequence ID" value="MBB1485804.1"/>
    <property type="molecule type" value="Genomic_DNA"/>
</dbReference>
<accession>A0A839IM76</accession>
<dbReference type="AlphaFoldDB" id="A0A839IM76"/>
<dbReference type="InterPro" id="IPR009679">
    <property type="entry name" value="Phage_186_CII-like"/>
</dbReference>
<dbReference type="Pfam" id="PF06892">
    <property type="entry name" value="Phage_CP76"/>
    <property type="match status" value="1"/>
</dbReference>
<dbReference type="Proteomes" id="UP000565262">
    <property type="component" value="Unassembled WGS sequence"/>
</dbReference>
<organism evidence="1 2">
    <name type="scientific">Oceanospirillum sediminis</name>
    <dbReference type="NCBI Taxonomy" id="2760088"/>
    <lineage>
        <taxon>Bacteria</taxon>
        <taxon>Pseudomonadati</taxon>
        <taxon>Pseudomonadota</taxon>
        <taxon>Gammaproteobacteria</taxon>
        <taxon>Oceanospirillales</taxon>
        <taxon>Oceanospirillaceae</taxon>
        <taxon>Oceanospirillum</taxon>
    </lineage>
</organism>
<comment type="caution">
    <text evidence="1">The sequence shown here is derived from an EMBL/GenBank/DDBJ whole genome shotgun (WGS) entry which is preliminary data.</text>
</comment>
<dbReference type="RefSeq" id="WP_182807594.1">
    <property type="nucleotide sequence ID" value="NZ_JACJFM010000004.1"/>
</dbReference>
<name>A0A839IM76_9GAMM</name>